<feature type="domain" description="Helix-turn-helix" evidence="1">
    <location>
        <begin position="7"/>
        <end position="54"/>
    </location>
</feature>
<dbReference type="EMBL" id="JAHLQI010000013">
    <property type="protein sequence ID" value="MBU5491581.1"/>
    <property type="molecule type" value="Genomic_DNA"/>
</dbReference>
<evidence type="ECO:0000313" key="3">
    <source>
        <dbReference type="Proteomes" id="UP000783588"/>
    </source>
</evidence>
<dbReference type="InterPro" id="IPR010093">
    <property type="entry name" value="SinI_DNA-bd"/>
</dbReference>
<evidence type="ECO:0000259" key="1">
    <source>
        <dbReference type="Pfam" id="PF12728"/>
    </source>
</evidence>
<dbReference type="InterPro" id="IPR041657">
    <property type="entry name" value="HTH_17"/>
</dbReference>
<organism evidence="2 3">
    <name type="scientific">Butyricicoccus intestinisimiae</name>
    <dbReference type="NCBI Taxonomy" id="2841509"/>
    <lineage>
        <taxon>Bacteria</taxon>
        <taxon>Bacillati</taxon>
        <taxon>Bacillota</taxon>
        <taxon>Clostridia</taxon>
        <taxon>Eubacteriales</taxon>
        <taxon>Butyricicoccaceae</taxon>
        <taxon>Butyricicoccus</taxon>
    </lineage>
</organism>
<sequence length="55" mass="6102">MESNHEVYTVPELAAILKIGRNAAYDLVKSGKIHSIRIGKSIRIPHAALEEFLNS</sequence>
<gene>
    <name evidence="2" type="ORF">KQI75_13335</name>
</gene>
<dbReference type="Proteomes" id="UP000783588">
    <property type="component" value="Unassembled WGS sequence"/>
</dbReference>
<evidence type="ECO:0000313" key="2">
    <source>
        <dbReference type="EMBL" id="MBU5491581.1"/>
    </source>
</evidence>
<name>A0ABS6EV78_9FIRM</name>
<accession>A0ABS6EV78</accession>
<dbReference type="Pfam" id="PF12728">
    <property type="entry name" value="HTH_17"/>
    <property type="match status" value="1"/>
</dbReference>
<comment type="caution">
    <text evidence="2">The sequence shown here is derived from an EMBL/GenBank/DDBJ whole genome shotgun (WGS) entry which is preliminary data.</text>
</comment>
<protein>
    <submittedName>
        <fullName evidence="2">Helix-turn-helix domain-containing protein</fullName>
    </submittedName>
</protein>
<dbReference type="RefSeq" id="WP_178292827.1">
    <property type="nucleotide sequence ID" value="NZ_JAHLQI010000013.1"/>
</dbReference>
<proteinExistence type="predicted"/>
<reference evidence="2 3" key="1">
    <citation type="submission" date="2021-06" db="EMBL/GenBank/DDBJ databases">
        <authorList>
            <person name="Sun Q."/>
            <person name="Li D."/>
        </authorList>
    </citation>
    <scope>NUCLEOTIDE SEQUENCE [LARGE SCALE GENOMIC DNA]</scope>
    <source>
        <strain evidence="2 3">MSJd-7</strain>
    </source>
</reference>
<keyword evidence="3" id="KW-1185">Reference proteome</keyword>
<dbReference type="NCBIfam" id="TIGR01764">
    <property type="entry name" value="excise"/>
    <property type="match status" value="1"/>
</dbReference>